<dbReference type="EMBL" id="ML978712">
    <property type="protein sequence ID" value="KAF2090547.1"/>
    <property type="molecule type" value="Genomic_DNA"/>
</dbReference>
<accession>A0A9P4HZS4</accession>
<sequence>IRGIPTTSFSELIALLDVQTTVKEDADALAHFPAQRRKYMGIRPIASTVDRFLSVIEVIAGIRRNAGKKLGVVEYRHLLRCAAKAGNVSAVEHLWHHMNLDGVVPDTQCFNARMEARVWSGIQSPKAAAALRVTSWHMRERELRTGPEYQNYHPGPDGIETQVKEIFNTMLGKGCLGDEETFCQMIVAFGREGNIFAIKGLLLRIWGIQVDAILSGHQPAPRKELPRESPLCPTESLMFAIVHAFGSNNLVPNAFRILNYIHLTYSIPISSRIWQELFTWTSVLARRRSGVRAADLSEGQLPMSAPEALWHTIQSPPYNVAPTFLMHHFCIK</sequence>
<keyword evidence="2" id="KW-0809">Transit peptide</keyword>
<evidence type="ECO:0000313" key="4">
    <source>
        <dbReference type="EMBL" id="KAF2090547.1"/>
    </source>
</evidence>
<evidence type="ECO:0000313" key="5">
    <source>
        <dbReference type="Proteomes" id="UP000799776"/>
    </source>
</evidence>
<gene>
    <name evidence="4" type="ORF">K490DRAFT_1635</name>
</gene>
<dbReference type="Pfam" id="PF12921">
    <property type="entry name" value="ATP13"/>
    <property type="match status" value="1"/>
</dbReference>
<name>A0A9P4HZS4_9PEZI</name>
<dbReference type="GO" id="GO:0005739">
    <property type="term" value="C:mitochondrion"/>
    <property type="evidence" value="ECO:0007669"/>
    <property type="project" value="UniProtKB-SubCell"/>
</dbReference>
<evidence type="ECO:0000256" key="3">
    <source>
        <dbReference type="ARBA" id="ARBA00023128"/>
    </source>
</evidence>
<dbReference type="Proteomes" id="UP000799776">
    <property type="component" value="Unassembled WGS sequence"/>
</dbReference>
<feature type="non-terminal residue" evidence="4">
    <location>
        <position position="332"/>
    </location>
</feature>
<keyword evidence="5" id="KW-1185">Reference proteome</keyword>
<evidence type="ECO:0000256" key="1">
    <source>
        <dbReference type="ARBA" id="ARBA00004173"/>
    </source>
</evidence>
<dbReference type="AlphaFoldDB" id="A0A9P4HZS4"/>
<feature type="non-terminal residue" evidence="4">
    <location>
        <position position="1"/>
    </location>
</feature>
<proteinExistence type="predicted"/>
<organism evidence="4 5">
    <name type="scientific">Saccharata proteae CBS 121410</name>
    <dbReference type="NCBI Taxonomy" id="1314787"/>
    <lineage>
        <taxon>Eukaryota</taxon>
        <taxon>Fungi</taxon>
        <taxon>Dikarya</taxon>
        <taxon>Ascomycota</taxon>
        <taxon>Pezizomycotina</taxon>
        <taxon>Dothideomycetes</taxon>
        <taxon>Dothideomycetes incertae sedis</taxon>
        <taxon>Botryosphaeriales</taxon>
        <taxon>Saccharataceae</taxon>
        <taxon>Saccharata</taxon>
    </lineage>
</organism>
<keyword evidence="3" id="KW-0496">Mitochondrion</keyword>
<reference evidence="4" key="1">
    <citation type="journal article" date="2020" name="Stud. Mycol.">
        <title>101 Dothideomycetes genomes: a test case for predicting lifestyles and emergence of pathogens.</title>
        <authorList>
            <person name="Haridas S."/>
            <person name="Albert R."/>
            <person name="Binder M."/>
            <person name="Bloem J."/>
            <person name="Labutti K."/>
            <person name="Salamov A."/>
            <person name="Andreopoulos B."/>
            <person name="Baker S."/>
            <person name="Barry K."/>
            <person name="Bills G."/>
            <person name="Bluhm B."/>
            <person name="Cannon C."/>
            <person name="Castanera R."/>
            <person name="Culley D."/>
            <person name="Daum C."/>
            <person name="Ezra D."/>
            <person name="Gonzalez J."/>
            <person name="Henrissat B."/>
            <person name="Kuo A."/>
            <person name="Liang C."/>
            <person name="Lipzen A."/>
            <person name="Lutzoni F."/>
            <person name="Magnuson J."/>
            <person name="Mondo S."/>
            <person name="Nolan M."/>
            <person name="Ohm R."/>
            <person name="Pangilinan J."/>
            <person name="Park H.-J."/>
            <person name="Ramirez L."/>
            <person name="Alfaro M."/>
            <person name="Sun H."/>
            <person name="Tritt A."/>
            <person name="Yoshinaga Y."/>
            <person name="Zwiers L.-H."/>
            <person name="Turgeon B."/>
            <person name="Goodwin S."/>
            <person name="Spatafora J."/>
            <person name="Crous P."/>
            <person name="Grigoriev I."/>
        </authorList>
    </citation>
    <scope>NUCLEOTIDE SEQUENCE</scope>
    <source>
        <strain evidence="4">CBS 121410</strain>
    </source>
</reference>
<dbReference type="NCBIfam" id="TIGR00756">
    <property type="entry name" value="PPR"/>
    <property type="match status" value="1"/>
</dbReference>
<dbReference type="InterPro" id="IPR011990">
    <property type="entry name" value="TPR-like_helical_dom_sf"/>
</dbReference>
<dbReference type="InterPro" id="IPR024319">
    <property type="entry name" value="ATPase_expression_mit"/>
</dbReference>
<comment type="caution">
    <text evidence="4">The sequence shown here is derived from an EMBL/GenBank/DDBJ whole genome shotgun (WGS) entry which is preliminary data.</text>
</comment>
<protein>
    <submittedName>
        <fullName evidence="4">Uncharacterized protein</fullName>
    </submittedName>
</protein>
<dbReference type="Gene3D" id="1.25.40.10">
    <property type="entry name" value="Tetratricopeptide repeat domain"/>
    <property type="match status" value="1"/>
</dbReference>
<evidence type="ECO:0000256" key="2">
    <source>
        <dbReference type="ARBA" id="ARBA00022946"/>
    </source>
</evidence>
<comment type="subcellular location">
    <subcellularLocation>
        <location evidence="1">Mitochondrion</location>
    </subcellularLocation>
</comment>
<dbReference type="InterPro" id="IPR002885">
    <property type="entry name" value="PPR_rpt"/>
</dbReference>
<dbReference type="OrthoDB" id="185373at2759"/>